<keyword evidence="1" id="KW-0472">Membrane</keyword>
<evidence type="ECO:0000313" key="3">
    <source>
        <dbReference type="Proteomes" id="UP000291343"/>
    </source>
</evidence>
<evidence type="ECO:0000256" key="1">
    <source>
        <dbReference type="SAM" id="Phobius"/>
    </source>
</evidence>
<dbReference type="GO" id="GO:0005615">
    <property type="term" value="C:extracellular space"/>
    <property type="evidence" value="ECO:0007669"/>
    <property type="project" value="TreeGrafter"/>
</dbReference>
<evidence type="ECO:0000313" key="2">
    <source>
        <dbReference type="EMBL" id="RZF42701.1"/>
    </source>
</evidence>
<dbReference type="CDD" id="cd16021">
    <property type="entry name" value="ALP_like"/>
    <property type="match status" value="1"/>
</dbReference>
<dbReference type="SUPFAM" id="SSF53649">
    <property type="entry name" value="Alkaline phosphatase-like"/>
    <property type="match status" value="1"/>
</dbReference>
<reference evidence="2 3" key="1">
    <citation type="journal article" date="2017" name="Gigascience">
        <title>Genome sequence of the small brown planthopper, Laodelphax striatellus.</title>
        <authorList>
            <person name="Zhu J."/>
            <person name="Jiang F."/>
            <person name="Wang X."/>
            <person name="Yang P."/>
            <person name="Bao Y."/>
            <person name="Zhao W."/>
            <person name="Wang W."/>
            <person name="Lu H."/>
            <person name="Wang Q."/>
            <person name="Cui N."/>
            <person name="Li J."/>
            <person name="Chen X."/>
            <person name="Luo L."/>
            <person name="Yu J."/>
            <person name="Kang L."/>
            <person name="Cui F."/>
        </authorList>
    </citation>
    <scope>NUCLEOTIDE SEQUENCE [LARGE SCALE GENOMIC DNA]</scope>
    <source>
        <strain evidence="2">Lst14</strain>
    </source>
</reference>
<dbReference type="Gene3D" id="3.40.720.10">
    <property type="entry name" value="Alkaline Phosphatase, subunit A"/>
    <property type="match status" value="1"/>
</dbReference>
<keyword evidence="3" id="KW-1185">Reference proteome</keyword>
<feature type="transmembrane region" description="Helical" evidence="1">
    <location>
        <begin position="20"/>
        <end position="39"/>
    </location>
</feature>
<dbReference type="SMR" id="A0A482XBN9"/>
<comment type="caution">
    <text evidence="2">The sequence shown here is derived from an EMBL/GenBank/DDBJ whole genome shotgun (WGS) entry which is preliminary data.</text>
</comment>
<dbReference type="FunCoup" id="A0A482XBN9">
    <property type="interactions" value="6"/>
</dbReference>
<dbReference type="EMBL" id="QKKF02014716">
    <property type="protein sequence ID" value="RZF42701.1"/>
    <property type="molecule type" value="Genomic_DNA"/>
</dbReference>
<dbReference type="FunFam" id="3.40.720.10:FF:000017">
    <property type="entry name" value="Predicted protein"/>
    <property type="match status" value="1"/>
</dbReference>
<dbReference type="InParanoid" id="A0A482XBN9"/>
<accession>A0A482XBN9</accession>
<dbReference type="InterPro" id="IPR004245">
    <property type="entry name" value="DUF229"/>
</dbReference>
<dbReference type="OrthoDB" id="413313at2759"/>
<protein>
    <submittedName>
        <fullName evidence="2">Uncharacterized protein</fullName>
    </submittedName>
</protein>
<sequence length="681" mass="78360">MSSSKEIMGLAGLGSQTRPCLRITIAIVVVLVLSIFYFANDISTFPHTEFFWKSTDYNGFITFQGTFESNVSDDASYNTTVKEGYLVWSPYCRIPDIDPMHESIRNLVKKVDPVTCSNMIPLTTVVNHHLLFNHRVAPQYSQNQKMKCCYKTIWRPVNQNQPEKHNKPDDYYELSSCHEFHSDVMLNNTIEYILVECTVPLSKGGKKKDVYKNMHSFAVKKTPRHKTTKSIISTAEKPQEPKLNVLILGIDCVSRLNFMRSMPSSAALLDEQGWVEMKGYNKIEDNTFPNLIAILTGKTLPQLRKLCWPSASSKLDNCPILWNNFSNQGYLTAYAEDEPQMATFNYEKKGFTTIPTDYYFRPFMFAAKEHMSAKWQDGLRVCIGPTSTTEHILKYMMDLWTSVQEAPYFGLIWLNNFSHNGINQPSSMDRRFHKLFKDLLDRGVLNNTAVFFISDHGCRTGKIRETFVGWLEERLPFMHVWLPTWFRNMYPNKFKNLVTNSNRLTTPFDVFMTLHEIANDTNVENVVSTGCPKCVSLFSQVPWNRSCEDASITKHWCTCSEFRTLSTEGDFVRSMVDFVVNEINTLVRNGRYSTTPNMKCANLTARRILSVRSTDFEKTVKQDHFVKMFETVPGDGIFEATVKNGQRFQLVDSVSRVSMYGSQSSCMKNAFLKKYCYCVKK</sequence>
<dbReference type="STRING" id="195883.A0A482XBN9"/>
<dbReference type="InterPro" id="IPR017850">
    <property type="entry name" value="Alkaline_phosphatase_core_sf"/>
</dbReference>
<gene>
    <name evidence="2" type="ORF">LSTR_LSTR001496</name>
</gene>
<proteinExistence type="predicted"/>
<keyword evidence="1" id="KW-0812">Transmembrane</keyword>
<keyword evidence="1" id="KW-1133">Transmembrane helix</keyword>
<organism evidence="2 3">
    <name type="scientific">Laodelphax striatellus</name>
    <name type="common">Small brown planthopper</name>
    <name type="synonym">Delphax striatella</name>
    <dbReference type="NCBI Taxonomy" id="195883"/>
    <lineage>
        <taxon>Eukaryota</taxon>
        <taxon>Metazoa</taxon>
        <taxon>Ecdysozoa</taxon>
        <taxon>Arthropoda</taxon>
        <taxon>Hexapoda</taxon>
        <taxon>Insecta</taxon>
        <taxon>Pterygota</taxon>
        <taxon>Neoptera</taxon>
        <taxon>Paraneoptera</taxon>
        <taxon>Hemiptera</taxon>
        <taxon>Auchenorrhyncha</taxon>
        <taxon>Fulgoroidea</taxon>
        <taxon>Delphacidae</taxon>
        <taxon>Criomorphinae</taxon>
        <taxon>Laodelphax</taxon>
    </lineage>
</organism>
<dbReference type="PANTHER" id="PTHR10974">
    <property type="entry name" value="FI08016P-RELATED"/>
    <property type="match status" value="1"/>
</dbReference>
<name>A0A482XBN9_LAOST</name>
<dbReference type="Proteomes" id="UP000291343">
    <property type="component" value="Unassembled WGS sequence"/>
</dbReference>
<dbReference type="PANTHER" id="PTHR10974:SF9">
    <property type="entry name" value="DUF229 DOMAIN CONTAINING PROTEIN-RELATED"/>
    <property type="match status" value="1"/>
</dbReference>
<dbReference type="AlphaFoldDB" id="A0A482XBN9"/>
<dbReference type="Pfam" id="PF02995">
    <property type="entry name" value="DUF229"/>
    <property type="match status" value="1"/>
</dbReference>